<dbReference type="PANTHER" id="PTHR23527:SF1">
    <property type="entry name" value="BLL3282 PROTEIN"/>
    <property type="match status" value="1"/>
</dbReference>
<keyword evidence="3 5" id="KW-1133">Transmembrane helix</keyword>
<dbReference type="PROSITE" id="PS50850">
    <property type="entry name" value="MFS"/>
    <property type="match status" value="1"/>
</dbReference>
<evidence type="ECO:0000256" key="3">
    <source>
        <dbReference type="ARBA" id="ARBA00022989"/>
    </source>
</evidence>
<feature type="transmembrane region" description="Helical" evidence="5">
    <location>
        <begin position="314"/>
        <end position="336"/>
    </location>
</feature>
<dbReference type="RefSeq" id="WP_170193847.1">
    <property type="nucleotide sequence ID" value="NZ_JABBNB010000007.1"/>
</dbReference>
<dbReference type="SUPFAM" id="SSF103473">
    <property type="entry name" value="MFS general substrate transporter"/>
    <property type="match status" value="1"/>
</dbReference>
<feature type="transmembrane region" description="Helical" evidence="5">
    <location>
        <begin position="52"/>
        <end position="72"/>
    </location>
</feature>
<proteinExistence type="predicted"/>
<comment type="caution">
    <text evidence="7">The sequence shown here is derived from an EMBL/GenBank/DDBJ whole genome shotgun (WGS) entry which is preliminary data.</text>
</comment>
<feature type="transmembrane region" description="Helical" evidence="5">
    <location>
        <begin position="290"/>
        <end position="308"/>
    </location>
</feature>
<dbReference type="Pfam" id="PF07690">
    <property type="entry name" value="MFS_1"/>
    <property type="match status" value="1"/>
</dbReference>
<dbReference type="InterPro" id="IPR020846">
    <property type="entry name" value="MFS_dom"/>
</dbReference>
<dbReference type="EMBL" id="JABBNB010000007">
    <property type="protein sequence ID" value="NMO01351.1"/>
    <property type="molecule type" value="Genomic_DNA"/>
</dbReference>
<dbReference type="PANTHER" id="PTHR23527">
    <property type="entry name" value="BLL3282 PROTEIN"/>
    <property type="match status" value="1"/>
</dbReference>
<feature type="transmembrane region" description="Helical" evidence="5">
    <location>
        <begin position="219"/>
        <end position="245"/>
    </location>
</feature>
<dbReference type="Proteomes" id="UP000550729">
    <property type="component" value="Unassembled WGS sequence"/>
</dbReference>
<dbReference type="AlphaFoldDB" id="A0A848KYS0"/>
<evidence type="ECO:0000313" key="8">
    <source>
        <dbReference type="Proteomes" id="UP000550729"/>
    </source>
</evidence>
<feature type="transmembrane region" description="Helical" evidence="5">
    <location>
        <begin position="179"/>
        <end position="198"/>
    </location>
</feature>
<evidence type="ECO:0000256" key="2">
    <source>
        <dbReference type="ARBA" id="ARBA00022692"/>
    </source>
</evidence>
<gene>
    <name evidence="7" type="ORF">HH308_09005</name>
</gene>
<name>A0A848KYS0_9ACTN</name>
<evidence type="ECO:0000313" key="7">
    <source>
        <dbReference type="EMBL" id="NMO01351.1"/>
    </source>
</evidence>
<keyword evidence="2 5" id="KW-0812">Transmembrane</keyword>
<sequence>MTIATVPREIGTARRWSILGASTLAALSTACVVNGGAFLIPELQRSTGIGLPSASLLAMMASIGLMITTIPWGAALDRYGERSILLLSLGGTVAATTGTVVAAAFSAPTWLLGATLLLAGASAASTNGAGGRIVVGWFPAAQRGTAMGIRQMAQPLGVGVSAMTVPVLAQHVGLAAGTAVFPILATIALAVTALVIIDPPHPAGASAAAAPNPYRHSDFLWRVHGVSVLLVIPQMALWTFVPVWLMVDRGWAPATAGVLVTVTQIVGALGRIAAGRWSDQWGSRMRPIRIIAAAAATATILLAVTDAFNSPVAIAIMVAASIITVADNGLAFTSVAEFAGPSWSGRALAFQNTAQYLAGSAAVPLIATTIDGVGYPIAFAVTAIAPLIALPLVPRDPR</sequence>
<evidence type="ECO:0000256" key="5">
    <source>
        <dbReference type="SAM" id="Phobius"/>
    </source>
</evidence>
<feature type="transmembrane region" description="Helical" evidence="5">
    <location>
        <begin position="251"/>
        <end position="269"/>
    </location>
</feature>
<accession>A0A848KYS0</accession>
<feature type="transmembrane region" description="Helical" evidence="5">
    <location>
        <begin position="18"/>
        <end position="40"/>
    </location>
</feature>
<keyword evidence="4 5" id="KW-0472">Membrane</keyword>
<feature type="transmembrane region" description="Helical" evidence="5">
    <location>
        <begin position="84"/>
        <end position="105"/>
    </location>
</feature>
<evidence type="ECO:0000256" key="4">
    <source>
        <dbReference type="ARBA" id="ARBA00023136"/>
    </source>
</evidence>
<feature type="transmembrane region" description="Helical" evidence="5">
    <location>
        <begin position="111"/>
        <end position="135"/>
    </location>
</feature>
<dbReference type="Gene3D" id="1.20.1250.20">
    <property type="entry name" value="MFS general substrate transporter like domains"/>
    <property type="match status" value="2"/>
</dbReference>
<comment type="subcellular location">
    <subcellularLocation>
        <location evidence="1">Cell membrane</location>
        <topology evidence="1">Multi-pass membrane protein</topology>
    </subcellularLocation>
</comment>
<feature type="transmembrane region" description="Helical" evidence="5">
    <location>
        <begin position="373"/>
        <end position="393"/>
    </location>
</feature>
<dbReference type="InterPro" id="IPR036259">
    <property type="entry name" value="MFS_trans_sf"/>
</dbReference>
<feature type="transmembrane region" description="Helical" evidence="5">
    <location>
        <begin position="348"/>
        <end position="367"/>
    </location>
</feature>
<evidence type="ECO:0000256" key="1">
    <source>
        <dbReference type="ARBA" id="ARBA00004651"/>
    </source>
</evidence>
<feature type="domain" description="Major facilitator superfamily (MFS) profile" evidence="6">
    <location>
        <begin position="1"/>
        <end position="397"/>
    </location>
</feature>
<protein>
    <submittedName>
        <fullName evidence="7">MFS transporter</fullName>
    </submittedName>
</protein>
<dbReference type="GO" id="GO:0005886">
    <property type="term" value="C:plasma membrane"/>
    <property type="evidence" value="ECO:0007669"/>
    <property type="project" value="UniProtKB-SubCell"/>
</dbReference>
<dbReference type="InterPro" id="IPR052952">
    <property type="entry name" value="MFS-Transporter"/>
</dbReference>
<organism evidence="7 8">
    <name type="scientific">Gordonia asplenii</name>
    <dbReference type="NCBI Taxonomy" id="2725283"/>
    <lineage>
        <taxon>Bacteria</taxon>
        <taxon>Bacillati</taxon>
        <taxon>Actinomycetota</taxon>
        <taxon>Actinomycetes</taxon>
        <taxon>Mycobacteriales</taxon>
        <taxon>Gordoniaceae</taxon>
        <taxon>Gordonia</taxon>
    </lineage>
</organism>
<dbReference type="GO" id="GO:0022857">
    <property type="term" value="F:transmembrane transporter activity"/>
    <property type="evidence" value="ECO:0007669"/>
    <property type="project" value="InterPro"/>
</dbReference>
<evidence type="ECO:0000259" key="6">
    <source>
        <dbReference type="PROSITE" id="PS50850"/>
    </source>
</evidence>
<reference evidence="7 8" key="1">
    <citation type="submission" date="2020-04" db="EMBL/GenBank/DDBJ databases">
        <title>Gordonia sp. nov. TBRC 11910.</title>
        <authorList>
            <person name="Suriyachadkun C."/>
        </authorList>
    </citation>
    <scope>NUCLEOTIDE SEQUENCE [LARGE SCALE GENOMIC DNA]</scope>
    <source>
        <strain evidence="7 8">TBRC 11910</strain>
    </source>
</reference>
<dbReference type="InterPro" id="IPR011701">
    <property type="entry name" value="MFS"/>
</dbReference>
<feature type="transmembrane region" description="Helical" evidence="5">
    <location>
        <begin position="156"/>
        <end position="173"/>
    </location>
</feature>
<keyword evidence="8" id="KW-1185">Reference proteome</keyword>